<organism evidence="2 3">
    <name type="scientific">Crassostrea virginica</name>
    <name type="common">Eastern oyster</name>
    <dbReference type="NCBI Taxonomy" id="6565"/>
    <lineage>
        <taxon>Eukaryota</taxon>
        <taxon>Metazoa</taxon>
        <taxon>Spiralia</taxon>
        <taxon>Lophotrochozoa</taxon>
        <taxon>Mollusca</taxon>
        <taxon>Bivalvia</taxon>
        <taxon>Autobranchia</taxon>
        <taxon>Pteriomorphia</taxon>
        <taxon>Ostreida</taxon>
        <taxon>Ostreoidea</taxon>
        <taxon>Ostreidae</taxon>
        <taxon>Crassostrea</taxon>
    </lineage>
</organism>
<name>A0A8B8BY91_CRAVI</name>
<reference evidence="3" key="1">
    <citation type="submission" date="2025-08" db="UniProtKB">
        <authorList>
            <consortium name="RefSeq"/>
        </authorList>
    </citation>
    <scope>IDENTIFICATION</scope>
    <source>
        <tissue evidence="3">Whole sample</tissue>
    </source>
</reference>
<dbReference type="RefSeq" id="XP_022308362.1">
    <property type="nucleotide sequence ID" value="XM_022452654.1"/>
</dbReference>
<dbReference type="AlphaFoldDB" id="A0A8B8BY91"/>
<protein>
    <submittedName>
        <fullName evidence="3">Uncharacterized protein LOC111114362</fullName>
    </submittedName>
</protein>
<dbReference type="KEGG" id="cvn:111114362"/>
<dbReference type="Proteomes" id="UP000694844">
    <property type="component" value="Chromosome 9"/>
</dbReference>
<evidence type="ECO:0000313" key="2">
    <source>
        <dbReference type="Proteomes" id="UP000694844"/>
    </source>
</evidence>
<proteinExistence type="predicted"/>
<feature type="region of interest" description="Disordered" evidence="1">
    <location>
        <begin position="78"/>
        <end position="97"/>
    </location>
</feature>
<accession>A0A8B8BY91</accession>
<gene>
    <name evidence="3" type="primary">LOC111114362</name>
</gene>
<dbReference type="GeneID" id="111114362"/>
<evidence type="ECO:0000313" key="3">
    <source>
        <dbReference type="RefSeq" id="XP_022308362.1"/>
    </source>
</evidence>
<keyword evidence="2" id="KW-1185">Reference proteome</keyword>
<sequence length="111" mass="12018">MTIALAEHLLGRLAPGKSYVIDNRARGKKEEKCKCGLEHCIGKPVFESTGIGDERAWHGFIDIVFSSHPVAAVTSSELIDDDEDSPGGKKDHQAGNQAIAQTINIDARFSE</sequence>
<evidence type="ECO:0000256" key="1">
    <source>
        <dbReference type="SAM" id="MobiDB-lite"/>
    </source>
</evidence>